<proteinExistence type="predicted"/>
<feature type="non-terminal residue" evidence="1">
    <location>
        <position position="280"/>
    </location>
</feature>
<dbReference type="EMBL" id="BARS01016665">
    <property type="protein sequence ID" value="GAF89406.1"/>
    <property type="molecule type" value="Genomic_DNA"/>
</dbReference>
<evidence type="ECO:0000313" key="1">
    <source>
        <dbReference type="EMBL" id="GAF89406.1"/>
    </source>
</evidence>
<dbReference type="AlphaFoldDB" id="X0TQA1"/>
<reference evidence="1" key="1">
    <citation type="journal article" date="2014" name="Front. Microbiol.">
        <title>High frequency of phylogenetically diverse reductive dehalogenase-homologous genes in deep subseafloor sedimentary metagenomes.</title>
        <authorList>
            <person name="Kawai M."/>
            <person name="Futagami T."/>
            <person name="Toyoda A."/>
            <person name="Takaki Y."/>
            <person name="Nishi S."/>
            <person name="Hori S."/>
            <person name="Arai W."/>
            <person name="Tsubouchi T."/>
            <person name="Morono Y."/>
            <person name="Uchiyama I."/>
            <person name="Ito T."/>
            <person name="Fujiyama A."/>
            <person name="Inagaki F."/>
            <person name="Takami H."/>
        </authorList>
    </citation>
    <scope>NUCLEOTIDE SEQUENCE</scope>
    <source>
        <strain evidence="1">Expedition CK06-06</strain>
    </source>
</reference>
<gene>
    <name evidence="1" type="ORF">S01H1_27381</name>
</gene>
<feature type="non-terminal residue" evidence="1">
    <location>
        <position position="1"/>
    </location>
</feature>
<comment type="caution">
    <text evidence="1">The sequence shown here is derived from an EMBL/GenBank/DDBJ whole genome shotgun (WGS) entry which is preliminary data.</text>
</comment>
<accession>X0TQA1</accession>
<organism evidence="1">
    <name type="scientific">marine sediment metagenome</name>
    <dbReference type="NCBI Taxonomy" id="412755"/>
    <lineage>
        <taxon>unclassified sequences</taxon>
        <taxon>metagenomes</taxon>
        <taxon>ecological metagenomes</taxon>
    </lineage>
</organism>
<sequence length="280" mass="30239">GKAERPHNMDFPLRAGEQAAVCWHNEGRWFELRGNREPLPLAKIPPYFGNGAIVYTPAAEGDAAALDNMVVEVAGDGAPVLHARDPAKAASLIYRAHCPYILSDASVTGAYEARKADAAILALSFNAGKTWTRVWANGDKTGEITANLLEHVTARYEYWLKLDLAAGAGARVTGLRVRTTFVASALSLPGKLSRGQNRITFIGGAPAVPVKTVCRWVERNKTDLGVSLNAFSYYMSGDETHRNLIVLSPDRDTDLVVTLQGRPFQGDVALEGLPDGWLVG</sequence>
<protein>
    <submittedName>
        <fullName evidence="1">Uncharacterized protein</fullName>
    </submittedName>
</protein>
<name>X0TQA1_9ZZZZ</name>